<gene>
    <name evidence="5" type="ORF">CBYS24578_00008299</name>
</gene>
<evidence type="ECO:0000313" key="6">
    <source>
        <dbReference type="Proteomes" id="UP000754883"/>
    </source>
</evidence>
<dbReference type="EMBL" id="CABFNO020001323">
    <property type="protein sequence ID" value="CAG9981312.1"/>
    <property type="molecule type" value="Genomic_DNA"/>
</dbReference>
<accession>A0A9N9XZP7</accession>
<dbReference type="OrthoDB" id="37659at2759"/>
<comment type="caution">
    <text evidence="5">The sequence shown here is derived from an EMBL/GenBank/DDBJ whole genome shotgun (WGS) entry which is preliminary data.</text>
</comment>
<dbReference type="PRINTS" id="PR00080">
    <property type="entry name" value="SDRFAMILY"/>
</dbReference>
<dbReference type="InterPro" id="IPR036291">
    <property type="entry name" value="NAD(P)-bd_dom_sf"/>
</dbReference>
<proteinExistence type="inferred from homology"/>
<dbReference type="PROSITE" id="PS00061">
    <property type="entry name" value="ADH_SHORT"/>
    <property type="match status" value="1"/>
</dbReference>
<dbReference type="AlphaFoldDB" id="A0A9N9XZP7"/>
<name>A0A9N9XZP7_9HYPO</name>
<comment type="similarity">
    <text evidence="1 4">Belongs to the short-chain dehydrogenases/reductases (SDR) family.</text>
</comment>
<dbReference type="InterPro" id="IPR002347">
    <property type="entry name" value="SDR_fam"/>
</dbReference>
<evidence type="ECO:0000256" key="2">
    <source>
        <dbReference type="ARBA" id="ARBA00022857"/>
    </source>
</evidence>
<keyword evidence="3" id="KW-0560">Oxidoreductase</keyword>
<organism evidence="5 6">
    <name type="scientific">Clonostachys byssicola</name>
    <dbReference type="NCBI Taxonomy" id="160290"/>
    <lineage>
        <taxon>Eukaryota</taxon>
        <taxon>Fungi</taxon>
        <taxon>Dikarya</taxon>
        <taxon>Ascomycota</taxon>
        <taxon>Pezizomycotina</taxon>
        <taxon>Sordariomycetes</taxon>
        <taxon>Hypocreomycetidae</taxon>
        <taxon>Hypocreales</taxon>
        <taxon>Bionectriaceae</taxon>
        <taxon>Clonostachys</taxon>
    </lineage>
</organism>
<dbReference type="Proteomes" id="UP000754883">
    <property type="component" value="Unassembled WGS sequence"/>
</dbReference>
<dbReference type="InterPro" id="IPR020904">
    <property type="entry name" value="Sc_DH/Rdtase_CS"/>
</dbReference>
<dbReference type="PRINTS" id="PR00081">
    <property type="entry name" value="GDHRDH"/>
</dbReference>
<keyword evidence="6" id="KW-1185">Reference proteome</keyword>
<dbReference type="PANTHER" id="PTHR43180:SF33">
    <property type="entry name" value="15-HYDROXYPROSTAGLANDIN DEHYDROGENASE [NAD(+)]-LIKE"/>
    <property type="match status" value="1"/>
</dbReference>
<dbReference type="Pfam" id="PF00106">
    <property type="entry name" value="adh_short"/>
    <property type="match status" value="1"/>
</dbReference>
<dbReference type="GO" id="GO:0016491">
    <property type="term" value="F:oxidoreductase activity"/>
    <property type="evidence" value="ECO:0007669"/>
    <property type="project" value="UniProtKB-KW"/>
</dbReference>
<dbReference type="PANTHER" id="PTHR43180">
    <property type="entry name" value="3-OXOACYL-(ACYL-CARRIER-PROTEIN) REDUCTASE (AFU_ORTHOLOGUE AFUA_6G11210)"/>
    <property type="match status" value="1"/>
</dbReference>
<evidence type="ECO:0000256" key="3">
    <source>
        <dbReference type="ARBA" id="ARBA00023002"/>
    </source>
</evidence>
<dbReference type="SUPFAM" id="SSF51735">
    <property type="entry name" value="NAD(P)-binding Rossmann-fold domains"/>
    <property type="match status" value="1"/>
</dbReference>
<dbReference type="Gene3D" id="3.40.50.720">
    <property type="entry name" value="NAD(P)-binding Rossmann-like Domain"/>
    <property type="match status" value="1"/>
</dbReference>
<evidence type="ECO:0000313" key="5">
    <source>
        <dbReference type="EMBL" id="CAG9981312.1"/>
    </source>
</evidence>
<protein>
    <submittedName>
        <fullName evidence="5">Uncharacterized protein</fullName>
    </submittedName>
</protein>
<keyword evidence="2" id="KW-0521">NADP</keyword>
<sequence length="285" mass="31280">MEFLIDTKTLTGLKDKTVFITGGSKGLGLAAATQFVELGSKVVIADLQPPSKSLEGSVYCYCDVTKWPTLLAAMQETVRLHGSLDVVVANAGIGEVEDVFFDVMDETTGELQEPKLSVIDVNLKGVINTVKIGIHHMRKQPGGGAIIMTSSSAGYLGEKLIPAYNAAKHGVVGLMRSLRATTEKFNITVNVVAPWMAESNLIQDQIRQVLKENRVEITDASNVGKAMAYLACRRLNGKTVFVGRNHFTELEDKISELEPQWLGQENSKAWRATNQTNYFYNQSRL</sequence>
<reference evidence="5" key="1">
    <citation type="submission" date="2021-10" db="EMBL/GenBank/DDBJ databases">
        <authorList>
            <person name="Piombo E."/>
        </authorList>
    </citation>
    <scope>NUCLEOTIDE SEQUENCE</scope>
</reference>
<evidence type="ECO:0000256" key="1">
    <source>
        <dbReference type="ARBA" id="ARBA00006484"/>
    </source>
</evidence>
<evidence type="ECO:0000256" key="4">
    <source>
        <dbReference type="RuleBase" id="RU000363"/>
    </source>
</evidence>